<protein>
    <submittedName>
        <fullName evidence="2">Uncharacterized protein</fullName>
    </submittedName>
</protein>
<dbReference type="EMBL" id="FXTB01000003">
    <property type="protein sequence ID" value="SMO58240.1"/>
    <property type="molecule type" value="Genomic_DNA"/>
</dbReference>
<dbReference type="AlphaFoldDB" id="A0A521CHQ9"/>
<keyword evidence="1" id="KW-1133">Transmembrane helix</keyword>
<dbReference type="Proteomes" id="UP000319040">
    <property type="component" value="Unassembled WGS sequence"/>
</dbReference>
<keyword evidence="3" id="KW-1185">Reference proteome</keyword>
<evidence type="ECO:0000256" key="1">
    <source>
        <dbReference type="SAM" id="Phobius"/>
    </source>
</evidence>
<proteinExistence type="predicted"/>
<feature type="transmembrane region" description="Helical" evidence="1">
    <location>
        <begin position="7"/>
        <end position="24"/>
    </location>
</feature>
<keyword evidence="1" id="KW-0472">Membrane</keyword>
<evidence type="ECO:0000313" key="3">
    <source>
        <dbReference type="Proteomes" id="UP000319040"/>
    </source>
</evidence>
<dbReference type="RefSeq" id="WP_142532813.1">
    <property type="nucleotide sequence ID" value="NZ_FXTB01000003.1"/>
</dbReference>
<keyword evidence="1" id="KW-0812">Transmembrane</keyword>
<dbReference type="OrthoDB" id="1525139at2"/>
<evidence type="ECO:0000313" key="2">
    <source>
        <dbReference type="EMBL" id="SMO58240.1"/>
    </source>
</evidence>
<reference evidence="2 3" key="1">
    <citation type="submission" date="2017-05" db="EMBL/GenBank/DDBJ databases">
        <authorList>
            <person name="Varghese N."/>
            <person name="Submissions S."/>
        </authorList>
    </citation>
    <scope>NUCLEOTIDE SEQUENCE [LARGE SCALE GENOMIC DNA]</scope>
    <source>
        <strain evidence="2 3">DSM 27040</strain>
    </source>
</reference>
<feature type="transmembrane region" description="Helical" evidence="1">
    <location>
        <begin position="44"/>
        <end position="62"/>
    </location>
</feature>
<sequence length="67" mass="7184">MKAIGIIVMILGIVGIVFFGLQAINDSESFKLFGLDVAVSKANWTPLIVSAVVTVIGVFMSTRRIKS</sequence>
<accession>A0A521CHQ9</accession>
<organism evidence="2 3">
    <name type="scientific">Saccharicrinis carchari</name>
    <dbReference type="NCBI Taxonomy" id="1168039"/>
    <lineage>
        <taxon>Bacteria</taxon>
        <taxon>Pseudomonadati</taxon>
        <taxon>Bacteroidota</taxon>
        <taxon>Bacteroidia</taxon>
        <taxon>Marinilabiliales</taxon>
        <taxon>Marinilabiliaceae</taxon>
        <taxon>Saccharicrinis</taxon>
    </lineage>
</organism>
<gene>
    <name evidence="2" type="ORF">SAMN06265379_10394</name>
</gene>
<name>A0A521CHQ9_SACCC</name>